<protein>
    <recommendedName>
        <fullName evidence="4">Alpha/beta hydrolase family protein</fullName>
    </recommendedName>
</protein>
<dbReference type="OrthoDB" id="241925at2"/>
<dbReference type="SUPFAM" id="SSF53474">
    <property type="entry name" value="alpha/beta-Hydrolases"/>
    <property type="match status" value="1"/>
</dbReference>
<dbReference type="InterPro" id="IPR029058">
    <property type="entry name" value="AB_hydrolase_fold"/>
</dbReference>
<organism evidence="2 3">
    <name type="scientific">Lacipirellula limnantheis</name>
    <dbReference type="NCBI Taxonomy" id="2528024"/>
    <lineage>
        <taxon>Bacteria</taxon>
        <taxon>Pseudomonadati</taxon>
        <taxon>Planctomycetota</taxon>
        <taxon>Planctomycetia</taxon>
        <taxon>Pirellulales</taxon>
        <taxon>Lacipirellulaceae</taxon>
        <taxon>Lacipirellula</taxon>
    </lineage>
</organism>
<evidence type="ECO:0008006" key="4">
    <source>
        <dbReference type="Google" id="ProtNLM"/>
    </source>
</evidence>
<sequence length="377" mass="41600">MNAALIRETATWAFWRLTMAAITLVALASIASAQYCTPDQCDGCDLNNCQLSCCHELPELWLVNTRCAPKCNNLDAGFERISVKRWDPTCRRFVKESWDSLVAQEASMPTLVFAHGNTLQHDGAMKQCWEVYQKMRCCPGKKRLVFWSWPAQIDHLRPLLRPRQLILSNLRTKFVYAEYQGYYMAKLVQRMSMTQRVTVGGHSYGGIIGAVAAHFIGGGELRGLTLAGAEAKERPNFRVALVSAAFDNDALDVGGRYGQAFVAAEKIYVTRNATDSTLRRWPKISYRCKKAIGVTGVNANCLGENAHKLCQQTLTSDVGSSHYIEPHLGSRRFMNALCCVAFPACADCVKAEQAKAKPATDPKPAAAASNVQLKPAA</sequence>
<gene>
    <name evidence="2" type="ORF">I41_35030</name>
</gene>
<dbReference type="EMBL" id="CP036339">
    <property type="protein sequence ID" value="QDT74308.1"/>
    <property type="molecule type" value="Genomic_DNA"/>
</dbReference>
<name>A0A517U108_9BACT</name>
<evidence type="ECO:0000256" key="1">
    <source>
        <dbReference type="SAM" id="MobiDB-lite"/>
    </source>
</evidence>
<proteinExistence type="predicted"/>
<dbReference type="Proteomes" id="UP000317909">
    <property type="component" value="Chromosome"/>
</dbReference>
<dbReference type="RefSeq" id="WP_145434072.1">
    <property type="nucleotide sequence ID" value="NZ_CP036339.1"/>
</dbReference>
<evidence type="ECO:0000313" key="2">
    <source>
        <dbReference type="EMBL" id="QDT74308.1"/>
    </source>
</evidence>
<feature type="region of interest" description="Disordered" evidence="1">
    <location>
        <begin position="354"/>
        <end position="377"/>
    </location>
</feature>
<dbReference type="AlphaFoldDB" id="A0A517U108"/>
<dbReference type="KEGG" id="llh:I41_35030"/>
<reference evidence="2 3" key="1">
    <citation type="submission" date="2019-02" db="EMBL/GenBank/DDBJ databases">
        <title>Deep-cultivation of Planctomycetes and their phenomic and genomic characterization uncovers novel biology.</title>
        <authorList>
            <person name="Wiegand S."/>
            <person name="Jogler M."/>
            <person name="Boedeker C."/>
            <person name="Pinto D."/>
            <person name="Vollmers J."/>
            <person name="Rivas-Marin E."/>
            <person name="Kohn T."/>
            <person name="Peeters S.H."/>
            <person name="Heuer A."/>
            <person name="Rast P."/>
            <person name="Oberbeckmann S."/>
            <person name="Bunk B."/>
            <person name="Jeske O."/>
            <person name="Meyerdierks A."/>
            <person name="Storesund J.E."/>
            <person name="Kallscheuer N."/>
            <person name="Luecker S."/>
            <person name="Lage O.M."/>
            <person name="Pohl T."/>
            <person name="Merkel B.J."/>
            <person name="Hornburger P."/>
            <person name="Mueller R.-W."/>
            <person name="Bruemmer F."/>
            <person name="Labrenz M."/>
            <person name="Spormann A.M."/>
            <person name="Op den Camp H."/>
            <person name="Overmann J."/>
            <person name="Amann R."/>
            <person name="Jetten M.S.M."/>
            <person name="Mascher T."/>
            <person name="Medema M.H."/>
            <person name="Devos D.P."/>
            <person name="Kaster A.-K."/>
            <person name="Ovreas L."/>
            <person name="Rohde M."/>
            <person name="Galperin M.Y."/>
            <person name="Jogler C."/>
        </authorList>
    </citation>
    <scope>NUCLEOTIDE SEQUENCE [LARGE SCALE GENOMIC DNA]</scope>
    <source>
        <strain evidence="2 3">I41</strain>
    </source>
</reference>
<evidence type="ECO:0000313" key="3">
    <source>
        <dbReference type="Proteomes" id="UP000317909"/>
    </source>
</evidence>
<accession>A0A517U108</accession>
<keyword evidence="3" id="KW-1185">Reference proteome</keyword>